<gene>
    <name evidence="2" type="ORF">DVB73_07335</name>
</gene>
<dbReference type="EMBL" id="CP031146">
    <property type="protein sequence ID" value="AXM95623.1"/>
    <property type="molecule type" value="Genomic_DNA"/>
</dbReference>
<dbReference type="Proteomes" id="UP000256503">
    <property type="component" value="Chromosome"/>
</dbReference>
<keyword evidence="1" id="KW-1133">Transmembrane helix</keyword>
<keyword evidence="1" id="KW-0812">Transmembrane</keyword>
<keyword evidence="1" id="KW-0472">Membrane</keyword>
<organism evidence="2 3">
    <name type="scientific">Pseudomonas plecoglossicida</name>
    <dbReference type="NCBI Taxonomy" id="70775"/>
    <lineage>
        <taxon>Bacteria</taxon>
        <taxon>Pseudomonadati</taxon>
        <taxon>Pseudomonadota</taxon>
        <taxon>Gammaproteobacteria</taxon>
        <taxon>Pseudomonadales</taxon>
        <taxon>Pseudomonadaceae</taxon>
        <taxon>Pseudomonas</taxon>
    </lineage>
</organism>
<evidence type="ECO:0000313" key="3">
    <source>
        <dbReference type="Proteomes" id="UP000256503"/>
    </source>
</evidence>
<evidence type="ECO:0000313" key="2">
    <source>
        <dbReference type="EMBL" id="AXM95623.1"/>
    </source>
</evidence>
<dbReference type="AlphaFoldDB" id="A0AAD0VSQ1"/>
<name>A0AAD0VSQ1_PSEDL</name>
<sequence length="139" mass="15994">MRINWRVPLRALWRILKWILSVIDTLVGLLITSLFMPVVAIVLLMRKGAQRIGRMVKRAMRSTDHDMTDVSVENRWMYGQVDGDMSAFGMFAELHYDVRLSREGMIVKSRDGKTFLVKQMKKGQSPAELAPLLAEAFLR</sequence>
<protein>
    <submittedName>
        <fullName evidence="2">Uncharacterized protein</fullName>
    </submittedName>
</protein>
<reference evidence="2 3" key="1">
    <citation type="submission" date="2018-07" db="EMBL/GenBank/DDBJ databases">
        <title>Complete genome sequence of a Pseudomonas plecoglossicida strain pathogenic to the marine fish, Larimichthys crocea.</title>
        <authorList>
            <person name="Tao Z."/>
        </authorList>
    </citation>
    <scope>NUCLEOTIDE SEQUENCE [LARGE SCALE GENOMIC DNA]</scope>
    <source>
        <strain evidence="2 3">XSDHY-P</strain>
    </source>
</reference>
<feature type="transmembrane region" description="Helical" evidence="1">
    <location>
        <begin position="18"/>
        <end position="45"/>
    </location>
</feature>
<evidence type="ECO:0000256" key="1">
    <source>
        <dbReference type="SAM" id="Phobius"/>
    </source>
</evidence>
<dbReference type="RefSeq" id="WP_016394573.1">
    <property type="nucleotide sequence ID" value="NZ_CP031146.1"/>
</dbReference>
<proteinExistence type="predicted"/>
<accession>A0AAD0VSQ1</accession>
<dbReference type="GeneID" id="49613229"/>